<dbReference type="EMBL" id="JAGRRH010000113">
    <property type="protein sequence ID" value="KAG7336665.1"/>
    <property type="molecule type" value="Genomic_DNA"/>
</dbReference>
<evidence type="ECO:0000259" key="6">
    <source>
        <dbReference type="PROSITE" id="PS50198"/>
    </source>
</evidence>
<evidence type="ECO:0000256" key="2">
    <source>
        <dbReference type="ARBA" id="ARBA00022490"/>
    </source>
</evidence>
<keyword evidence="4 5" id="KW-0697">Rotamase</keyword>
<name>A0A9K3K4D1_9STRA</name>
<comment type="catalytic activity">
    <reaction evidence="5">
        <text>[protein]-peptidylproline (omega=180) = [protein]-peptidylproline (omega=0)</text>
        <dbReference type="Rhea" id="RHEA:16237"/>
        <dbReference type="Rhea" id="RHEA-COMP:10747"/>
        <dbReference type="Rhea" id="RHEA-COMP:10748"/>
        <dbReference type="ChEBI" id="CHEBI:83833"/>
        <dbReference type="ChEBI" id="CHEBI:83834"/>
        <dbReference type="EC" id="5.2.1.8"/>
    </reaction>
</comment>
<dbReference type="Pfam" id="PF13616">
    <property type="entry name" value="Rotamase_3"/>
    <property type="match status" value="1"/>
</dbReference>
<feature type="signal peptide" evidence="5">
    <location>
        <begin position="1"/>
        <end position="27"/>
    </location>
</feature>
<reference evidence="7" key="1">
    <citation type="journal article" date="2021" name="Sci. Rep.">
        <title>Diploid genomic architecture of Nitzschia inconspicua, an elite biomass production diatom.</title>
        <authorList>
            <person name="Oliver A."/>
            <person name="Podell S."/>
            <person name="Pinowska A."/>
            <person name="Traller J.C."/>
            <person name="Smith S.R."/>
            <person name="McClure R."/>
            <person name="Beliaev A."/>
            <person name="Bohutskyi P."/>
            <person name="Hill E.A."/>
            <person name="Rabines A."/>
            <person name="Zheng H."/>
            <person name="Allen L.Z."/>
            <person name="Kuo A."/>
            <person name="Grigoriev I.V."/>
            <person name="Allen A.E."/>
            <person name="Hazlebeck D."/>
            <person name="Allen E.E."/>
        </authorList>
    </citation>
    <scope>NUCLEOTIDE SEQUENCE</scope>
    <source>
        <strain evidence="7">Hildebrandi</strain>
    </source>
</reference>
<keyword evidence="5" id="KW-0732">Signal</keyword>
<dbReference type="PANTHER" id="PTHR43629">
    <property type="entry name" value="PEPTIDYL-PROLYL CIS-TRANS ISOMERASE"/>
    <property type="match status" value="1"/>
</dbReference>
<evidence type="ECO:0000256" key="5">
    <source>
        <dbReference type="RuleBase" id="RU363014"/>
    </source>
</evidence>
<comment type="function">
    <text evidence="3">PPIases accelerate the folding of proteins. It prefers amino acid residues with hydrophobic side chains like leucine and phenylalanine in the P1 position of the peptides substrates.</text>
</comment>
<evidence type="ECO:0000313" key="7">
    <source>
        <dbReference type="EMBL" id="KAG7336665.1"/>
    </source>
</evidence>
<gene>
    <name evidence="7" type="ORF">IV203_024896</name>
</gene>
<dbReference type="InterPro" id="IPR023058">
    <property type="entry name" value="PPIase_PpiC_CS"/>
</dbReference>
<feature type="chain" id="PRO_5039962325" description="Peptidyl-prolyl cis-trans isomerase" evidence="5">
    <location>
        <begin position="28"/>
        <end position="176"/>
    </location>
</feature>
<dbReference type="Proteomes" id="UP000693970">
    <property type="component" value="Unassembled WGS sequence"/>
</dbReference>
<reference evidence="7" key="2">
    <citation type="submission" date="2021-04" db="EMBL/GenBank/DDBJ databases">
        <authorList>
            <person name="Podell S."/>
        </authorList>
    </citation>
    <scope>NUCLEOTIDE SEQUENCE</scope>
    <source>
        <strain evidence="7">Hildebrandi</strain>
    </source>
</reference>
<evidence type="ECO:0000313" key="8">
    <source>
        <dbReference type="Proteomes" id="UP000693970"/>
    </source>
</evidence>
<dbReference type="OrthoDB" id="1911748at2759"/>
<dbReference type="PROSITE" id="PS50198">
    <property type="entry name" value="PPIC_PPIASE_2"/>
    <property type="match status" value="1"/>
</dbReference>
<sequence length="176" mass="19108">MKSFPSFFLFLLLLSFSGGSGSGGVHAFCPLPTKNSHHHHTKTATTTTTTTTTTTCLHLDPISMIRHFGKKVTASHILIGPSTSVTGRGMIQEEATEKLIQLKEYIQDDPEKFAQAANEHSSCRATNTKGGDLGQFGPGIMVGPFDKVCFEEEVGKVHGPISTPFGEHLILIRERL</sequence>
<dbReference type="PANTHER" id="PTHR43629:SF2">
    <property type="entry name" value="RHODANESE-LIKE_PPIC DOMAIN-CONTAINING PROTEIN 12, CHLOROPLASTIC"/>
    <property type="match status" value="1"/>
</dbReference>
<keyword evidence="4 5" id="KW-0413">Isomerase</keyword>
<dbReference type="PROSITE" id="PS01096">
    <property type="entry name" value="PPIC_PPIASE_1"/>
    <property type="match status" value="1"/>
</dbReference>
<keyword evidence="8" id="KW-1185">Reference proteome</keyword>
<dbReference type="GO" id="GO:0005737">
    <property type="term" value="C:cytoplasm"/>
    <property type="evidence" value="ECO:0007669"/>
    <property type="project" value="UniProtKB-SubCell"/>
</dbReference>
<dbReference type="GO" id="GO:0003755">
    <property type="term" value="F:peptidyl-prolyl cis-trans isomerase activity"/>
    <property type="evidence" value="ECO:0007669"/>
    <property type="project" value="UniProtKB-UniRule"/>
</dbReference>
<dbReference type="InterPro" id="IPR000297">
    <property type="entry name" value="PPIase_PpiC"/>
</dbReference>
<evidence type="ECO:0000256" key="3">
    <source>
        <dbReference type="ARBA" id="ARBA00046231"/>
    </source>
</evidence>
<evidence type="ECO:0000256" key="1">
    <source>
        <dbReference type="ARBA" id="ARBA00004496"/>
    </source>
</evidence>
<proteinExistence type="predicted"/>
<comment type="caution">
    <text evidence="7">The sequence shown here is derived from an EMBL/GenBank/DDBJ whole genome shotgun (WGS) entry which is preliminary data.</text>
</comment>
<dbReference type="AlphaFoldDB" id="A0A9K3K4D1"/>
<dbReference type="EC" id="5.2.1.8" evidence="5"/>
<keyword evidence="2" id="KW-0963">Cytoplasm</keyword>
<evidence type="ECO:0000256" key="4">
    <source>
        <dbReference type="PROSITE-ProRule" id="PRU00278"/>
    </source>
</evidence>
<protein>
    <recommendedName>
        <fullName evidence="5">Peptidyl-prolyl cis-trans isomerase</fullName>
        <ecNumber evidence="5">5.2.1.8</ecNumber>
    </recommendedName>
</protein>
<feature type="domain" description="PpiC" evidence="6">
    <location>
        <begin position="69"/>
        <end position="174"/>
    </location>
</feature>
<comment type="subcellular location">
    <subcellularLocation>
        <location evidence="1">Cytoplasm</location>
    </subcellularLocation>
</comment>
<dbReference type="InterPro" id="IPR052204">
    <property type="entry name" value="PpiC/parvulin_rotamase"/>
</dbReference>
<accession>A0A9K3K4D1</accession>
<organism evidence="7 8">
    <name type="scientific">Nitzschia inconspicua</name>
    <dbReference type="NCBI Taxonomy" id="303405"/>
    <lineage>
        <taxon>Eukaryota</taxon>
        <taxon>Sar</taxon>
        <taxon>Stramenopiles</taxon>
        <taxon>Ochrophyta</taxon>
        <taxon>Bacillariophyta</taxon>
        <taxon>Bacillariophyceae</taxon>
        <taxon>Bacillariophycidae</taxon>
        <taxon>Bacillariales</taxon>
        <taxon>Bacillariaceae</taxon>
        <taxon>Nitzschia</taxon>
    </lineage>
</organism>